<comment type="caution">
    <text evidence="1">The sequence shown here is derived from an EMBL/GenBank/DDBJ whole genome shotgun (WGS) entry which is preliminary data.</text>
</comment>
<evidence type="ECO:0000313" key="1">
    <source>
        <dbReference type="EMBL" id="KKL52943.1"/>
    </source>
</evidence>
<reference evidence="1" key="1">
    <citation type="journal article" date="2015" name="Nature">
        <title>Complex archaea that bridge the gap between prokaryotes and eukaryotes.</title>
        <authorList>
            <person name="Spang A."/>
            <person name="Saw J.H."/>
            <person name="Jorgensen S.L."/>
            <person name="Zaremba-Niedzwiedzka K."/>
            <person name="Martijn J."/>
            <person name="Lind A.E."/>
            <person name="van Eijk R."/>
            <person name="Schleper C."/>
            <person name="Guy L."/>
            <person name="Ettema T.J."/>
        </authorList>
    </citation>
    <scope>NUCLEOTIDE SEQUENCE</scope>
</reference>
<accession>A0A0F9CU85</accession>
<organism evidence="1">
    <name type="scientific">marine sediment metagenome</name>
    <dbReference type="NCBI Taxonomy" id="412755"/>
    <lineage>
        <taxon>unclassified sequences</taxon>
        <taxon>metagenomes</taxon>
        <taxon>ecological metagenomes</taxon>
    </lineage>
</organism>
<protein>
    <submittedName>
        <fullName evidence="1">Uncharacterized protein</fullName>
    </submittedName>
</protein>
<gene>
    <name evidence="1" type="ORF">LCGC14_2280400</name>
</gene>
<dbReference type="AlphaFoldDB" id="A0A0F9CU85"/>
<name>A0A0F9CU85_9ZZZZ</name>
<dbReference type="EMBL" id="LAZR01031712">
    <property type="protein sequence ID" value="KKL52943.1"/>
    <property type="molecule type" value="Genomic_DNA"/>
</dbReference>
<sequence length="115" mass="12570">MKTRKTLSIEHRANISAAMIGRTLSPEHCAALSKAMTGLTRSKEHCDAISAGRTGIQYSQAGREALTQGHLLFVTATGTVYAKFLGSWKPALRLAYVYYHGLIRDRSFVPVMVTG</sequence>
<proteinExistence type="predicted"/>